<feature type="domain" description="Carboxylesterase type B" evidence="7">
    <location>
        <begin position="5"/>
        <end position="423"/>
    </location>
</feature>
<dbReference type="GO" id="GO:0052689">
    <property type="term" value="F:carboxylic ester hydrolase activity"/>
    <property type="evidence" value="ECO:0007669"/>
    <property type="project" value="UniProtKB-KW"/>
</dbReference>
<dbReference type="FunFam" id="3.40.50.1820:FF:000092">
    <property type="entry name" value="Carboxylic ester hydrolase"/>
    <property type="match status" value="1"/>
</dbReference>
<dbReference type="PANTHER" id="PTHR43142">
    <property type="entry name" value="CARBOXYLIC ESTER HYDROLASE"/>
    <property type="match status" value="1"/>
</dbReference>
<evidence type="ECO:0000259" key="7">
    <source>
        <dbReference type="Pfam" id="PF00135"/>
    </source>
</evidence>
<dbReference type="PANTHER" id="PTHR43142:SF1">
    <property type="entry name" value="CARBOXYLIC ESTER HYDROLASE"/>
    <property type="match status" value="1"/>
</dbReference>
<dbReference type="Pfam" id="PF00135">
    <property type="entry name" value="COesterase"/>
    <property type="match status" value="2"/>
</dbReference>
<dbReference type="SUPFAM" id="SSF53474">
    <property type="entry name" value="alpha/beta-Hydrolases"/>
    <property type="match status" value="2"/>
</dbReference>
<evidence type="ECO:0000256" key="5">
    <source>
        <dbReference type="ARBA" id="ARBA00023157"/>
    </source>
</evidence>
<proteinExistence type="inferred from homology"/>
<dbReference type="PROSITE" id="PS00122">
    <property type="entry name" value="CARBOXYLESTERASE_B_1"/>
    <property type="match status" value="2"/>
</dbReference>
<dbReference type="EMBL" id="KQ982557">
    <property type="protein sequence ID" value="KYQ55032.1"/>
    <property type="molecule type" value="Genomic_DNA"/>
</dbReference>
<evidence type="ECO:0000313" key="8">
    <source>
        <dbReference type="EMBL" id="KYQ55032.1"/>
    </source>
</evidence>
<keyword evidence="6" id="KW-0325">Glycoprotein</keyword>
<keyword evidence="4 8" id="KW-0378">Hydrolase</keyword>
<reference evidence="8 9" key="1">
    <citation type="submission" date="2015-09" db="EMBL/GenBank/DDBJ databases">
        <title>Trachymyrmex zeteki WGS genome.</title>
        <authorList>
            <person name="Nygaard S."/>
            <person name="Hu H."/>
            <person name="Boomsma J."/>
            <person name="Zhang G."/>
        </authorList>
    </citation>
    <scope>NUCLEOTIDE SEQUENCE [LARGE SCALE GENOMIC DNA]</scope>
    <source>
        <strain evidence="8">Tzet28-1</strain>
        <tissue evidence="8">Whole body</tissue>
    </source>
</reference>
<feature type="domain" description="Carboxylesterase type B" evidence="7">
    <location>
        <begin position="461"/>
        <end position="975"/>
    </location>
</feature>
<dbReference type="Proteomes" id="UP000075809">
    <property type="component" value="Unassembled WGS sequence"/>
</dbReference>
<evidence type="ECO:0000256" key="2">
    <source>
        <dbReference type="ARBA" id="ARBA00010515"/>
    </source>
</evidence>
<dbReference type="InterPro" id="IPR019826">
    <property type="entry name" value="Carboxylesterase_B_AS"/>
</dbReference>
<organism evidence="8 9">
    <name type="scientific">Mycetomoellerius zeteki</name>
    <dbReference type="NCBI Taxonomy" id="64791"/>
    <lineage>
        <taxon>Eukaryota</taxon>
        <taxon>Metazoa</taxon>
        <taxon>Ecdysozoa</taxon>
        <taxon>Arthropoda</taxon>
        <taxon>Hexapoda</taxon>
        <taxon>Insecta</taxon>
        <taxon>Pterygota</taxon>
        <taxon>Neoptera</taxon>
        <taxon>Endopterygota</taxon>
        <taxon>Hymenoptera</taxon>
        <taxon>Apocrita</taxon>
        <taxon>Aculeata</taxon>
        <taxon>Formicoidea</taxon>
        <taxon>Formicidae</taxon>
        <taxon>Myrmicinae</taxon>
        <taxon>Mycetomoellerius</taxon>
    </lineage>
</organism>
<accession>A0A151X3Q4</accession>
<protein>
    <submittedName>
        <fullName evidence="8">Fatty acyl-CoA hydrolase, medium chain</fullName>
    </submittedName>
</protein>
<comment type="similarity">
    <text evidence="1">Belongs to the type-B carboxylesterase/lipase family.</text>
</comment>
<evidence type="ECO:0000256" key="1">
    <source>
        <dbReference type="ARBA" id="ARBA00005964"/>
    </source>
</evidence>
<evidence type="ECO:0000256" key="6">
    <source>
        <dbReference type="ARBA" id="ARBA00023180"/>
    </source>
</evidence>
<gene>
    <name evidence="8" type="ORF">ALC60_06035</name>
</gene>
<dbReference type="InterPro" id="IPR002018">
    <property type="entry name" value="CarbesteraseB"/>
</dbReference>
<evidence type="ECO:0000256" key="4">
    <source>
        <dbReference type="ARBA" id="ARBA00022801"/>
    </source>
</evidence>
<dbReference type="InterPro" id="IPR029058">
    <property type="entry name" value="AB_hydrolase_fold"/>
</dbReference>
<evidence type="ECO:0000313" key="9">
    <source>
        <dbReference type="Proteomes" id="UP000075809"/>
    </source>
</evidence>
<name>A0A151X3Q4_9HYME</name>
<sequence length="993" mass="112192">MNEIRVQVTEGKLVGVVVDGYNIRYFAFRGIPYAKPPVGELRFKVPVPAEPWSGERDASKYGNIAVQVELVTHKVIGNEDCLYLNVYTTKIESSKKRPVMVWIRGGGFIIGSGDTAWYGPDYIVQKDVILITLNYRLGVLGFLNLNNKVAAGNQGLKDVILALKWIQKNILKFGGDPGNVTIFGESAGGAITHCLALSPLAKGLFHKVIAQSGVISNPWAFHEWTDHGFRLAKKLGKTTSDPKVAYEFLKTIDAKILTENSHWPICTEAERLSFTFCFTPSLDTKSPNPVFPKHLKEYISHGVQVPFLLGFTRNEGIFILRSDFFGDISKEDLRKVNADFKKAILSNVLSELPKIGITVEELKSLYFGKEEISEETLINYMYFLGDEYFVRDIMNVCELQKSSGGYKSTYLYHFDYESDTSLMKKVQRFGLPVDFLISFSLSTYFFSIFIMSIKSTSTKELKVQVNEGKLIGIDVDGYNVRYLAFRGIPYAKPPVGELRFKDPVPPEPWSGYRDASKYGNMAIQMDLNRHIIIGDEDCLYLNVYTTKIELSKKRPVMVWIHGGGYSLGSGDATIYGPDYIVQKDVILVTLNYRLGVLGFLNLNDEVATGNQGLKDVVLALKWVQKNILKFGGDPENVTIYGQSAGAAITHCLALSPLAKGLFHKVISQSGVISNPWAFNEWSDVGFRLAKKLGKETSDPKVAYEFLKTRAARTLTMNSQRSIFTEAERLSFTVSLFTPTLDTKSLNPFFPEHPREYISRGIQMPFILGFNRNEGIFLLKGIFFGDISKKHLGKVNTDFKKAILSNTLSRLSEMGITVEELKALYFKGKAISEETWTNFSDFLGDQFFVRDIMEVCEMQKSSGGYNSTYLYHFDYDSKTILKTMLNIEVKGVCHGEDLAFLFYPEAAKMLNLSLPEPGSENYRITNYFTQMWTDFAKTGNPTPTTNLWLPMSGPKNEDYNYLNINLNLQMKTFRKENVRWNWENCKKRSNILAT</sequence>
<keyword evidence="3" id="KW-0719">Serine esterase</keyword>
<dbReference type="ESTHER" id="9hyme-a0a151x3q4.1">
    <property type="family name" value="Carb_B_Arthropoda"/>
</dbReference>
<dbReference type="ESTHER" id="9hyme-a0a151x3q4.2">
    <property type="family name" value="Carb_B_Arthropoda"/>
</dbReference>
<dbReference type="PROSITE" id="PS01173">
    <property type="entry name" value="LIPASE_GDXG_HIS"/>
    <property type="match status" value="1"/>
</dbReference>
<dbReference type="InterPro" id="IPR002168">
    <property type="entry name" value="Lipase_GDXG_HIS_AS"/>
</dbReference>
<comment type="similarity">
    <text evidence="2">Belongs to the 'GDXG' lipolytic enzyme family.</text>
</comment>
<dbReference type="AlphaFoldDB" id="A0A151X3Q4"/>
<dbReference type="STRING" id="64791.A0A151X3Q4"/>
<dbReference type="Gene3D" id="3.40.50.1820">
    <property type="entry name" value="alpha/beta hydrolase"/>
    <property type="match status" value="2"/>
</dbReference>
<keyword evidence="5" id="KW-1015">Disulfide bond</keyword>
<keyword evidence="9" id="KW-1185">Reference proteome</keyword>
<evidence type="ECO:0000256" key="3">
    <source>
        <dbReference type="ARBA" id="ARBA00022487"/>
    </source>
</evidence>